<feature type="coiled-coil region" evidence="1">
    <location>
        <begin position="159"/>
        <end position="186"/>
    </location>
</feature>
<feature type="region of interest" description="Disordered" evidence="2">
    <location>
        <begin position="94"/>
        <end position="116"/>
    </location>
</feature>
<sequence length="504" mass="57158">MASNAQQTQRFIKFINQQLEVLKEEQRTIKNAVDDGIIQAQSRIDAWVSAGHINQTTFEEISNMLQQSITCFIAKSVEISGLHNNEKMVEQNETSFSNVHDSTSLTVSKNEDTEKSDMALKRKEDVIVAKDKSSEEKEANISKIMTIKFAILEEAVFSLKKTTEQVKEKQDNIDRTLKDVSTQQENVNKKFESSHKTNLNFKKQTQRTITEIEKKSKNISINVDHLFETVNKFDDKLNRLEEQKMSRDVSMNELNKQFSSVKKCSDDACASTQDLSKSVESTKQEYNEISNKMNQLEISINQMSSQYKEQFENMCSLNEDKVNDLIGMSCHLLNKRLSPLEDLREALNKVNSTRHALYIKVDDLTGQVLDLSGAVKELKSKCCRPIVGFQAHRNLVPSEGSKEILENFDNVKPNSGNNFNPVSGVFTAPFGGLYLISISGKLAGNSEILVLRFTKSEPILCSLFGNQTITRCFVLEVGDRIALYLKHNEEKTTTCVDFTCFFIN</sequence>
<proteinExistence type="predicted"/>
<evidence type="ECO:0000313" key="3">
    <source>
        <dbReference type="EMBL" id="CAL1544359.1"/>
    </source>
</evidence>
<keyword evidence="4" id="KW-1185">Reference proteome</keyword>
<accession>A0AAV2IDR3</accession>
<dbReference type="SUPFAM" id="SSF49842">
    <property type="entry name" value="TNF-like"/>
    <property type="match status" value="1"/>
</dbReference>
<dbReference type="Gene3D" id="2.60.120.40">
    <property type="match status" value="1"/>
</dbReference>
<feature type="coiled-coil region" evidence="1">
    <location>
        <begin position="223"/>
        <end position="313"/>
    </location>
</feature>
<dbReference type="Gene3D" id="1.10.287.950">
    <property type="entry name" value="Methyl-accepting chemotaxis protein"/>
    <property type="match status" value="1"/>
</dbReference>
<comment type="caution">
    <text evidence="3">The sequence shown here is derived from an EMBL/GenBank/DDBJ whole genome shotgun (WGS) entry which is preliminary data.</text>
</comment>
<dbReference type="InterPro" id="IPR008983">
    <property type="entry name" value="Tumour_necrosis_fac-like_dom"/>
</dbReference>
<gene>
    <name evidence="3" type="ORF">GSLYS_00017872001</name>
</gene>
<dbReference type="Proteomes" id="UP001497497">
    <property type="component" value="Unassembled WGS sequence"/>
</dbReference>
<evidence type="ECO:0000313" key="4">
    <source>
        <dbReference type="Proteomes" id="UP001497497"/>
    </source>
</evidence>
<evidence type="ECO:0000256" key="2">
    <source>
        <dbReference type="SAM" id="MobiDB-lite"/>
    </source>
</evidence>
<name>A0AAV2IDR3_LYMST</name>
<evidence type="ECO:0008006" key="5">
    <source>
        <dbReference type="Google" id="ProtNLM"/>
    </source>
</evidence>
<organism evidence="3 4">
    <name type="scientific">Lymnaea stagnalis</name>
    <name type="common">Great pond snail</name>
    <name type="synonym">Helix stagnalis</name>
    <dbReference type="NCBI Taxonomy" id="6523"/>
    <lineage>
        <taxon>Eukaryota</taxon>
        <taxon>Metazoa</taxon>
        <taxon>Spiralia</taxon>
        <taxon>Lophotrochozoa</taxon>
        <taxon>Mollusca</taxon>
        <taxon>Gastropoda</taxon>
        <taxon>Heterobranchia</taxon>
        <taxon>Euthyneura</taxon>
        <taxon>Panpulmonata</taxon>
        <taxon>Hygrophila</taxon>
        <taxon>Lymnaeoidea</taxon>
        <taxon>Lymnaeidae</taxon>
        <taxon>Lymnaea</taxon>
    </lineage>
</organism>
<feature type="compositionally biased region" description="Polar residues" evidence="2">
    <location>
        <begin position="94"/>
        <end position="108"/>
    </location>
</feature>
<protein>
    <recommendedName>
        <fullName evidence="5">C1q domain-containing protein</fullName>
    </recommendedName>
</protein>
<evidence type="ECO:0000256" key="1">
    <source>
        <dbReference type="SAM" id="Coils"/>
    </source>
</evidence>
<feature type="coiled-coil region" evidence="1">
    <location>
        <begin position="5"/>
        <end position="35"/>
    </location>
</feature>
<dbReference type="EMBL" id="CAXITT010000616">
    <property type="protein sequence ID" value="CAL1544359.1"/>
    <property type="molecule type" value="Genomic_DNA"/>
</dbReference>
<dbReference type="AlphaFoldDB" id="A0AAV2IDR3"/>
<keyword evidence="1" id="KW-0175">Coiled coil</keyword>
<reference evidence="3 4" key="1">
    <citation type="submission" date="2024-04" db="EMBL/GenBank/DDBJ databases">
        <authorList>
            <consortium name="Genoscope - CEA"/>
            <person name="William W."/>
        </authorList>
    </citation>
    <scope>NUCLEOTIDE SEQUENCE [LARGE SCALE GENOMIC DNA]</scope>
</reference>